<proteinExistence type="inferred from homology"/>
<keyword evidence="7 10" id="KW-0472">Membrane</keyword>
<evidence type="ECO:0000256" key="9">
    <source>
        <dbReference type="SAM" id="MobiDB-lite"/>
    </source>
</evidence>
<evidence type="ECO:0000256" key="3">
    <source>
        <dbReference type="ARBA" id="ARBA00022448"/>
    </source>
</evidence>
<dbReference type="GO" id="GO:0031201">
    <property type="term" value="C:SNARE complex"/>
    <property type="evidence" value="ECO:0007669"/>
    <property type="project" value="TreeGrafter"/>
</dbReference>
<dbReference type="AlphaFoldDB" id="A0A433DMF9"/>
<accession>A0A433DMF9</accession>
<feature type="transmembrane region" description="Helical" evidence="10">
    <location>
        <begin position="336"/>
        <end position="355"/>
    </location>
</feature>
<dbReference type="PROSITE" id="PS50192">
    <property type="entry name" value="T_SNARE"/>
    <property type="match status" value="1"/>
</dbReference>
<dbReference type="SMART" id="SM00397">
    <property type="entry name" value="t_SNARE"/>
    <property type="match status" value="1"/>
</dbReference>
<dbReference type="GO" id="GO:0048278">
    <property type="term" value="P:vesicle docking"/>
    <property type="evidence" value="ECO:0007669"/>
    <property type="project" value="TreeGrafter"/>
</dbReference>
<dbReference type="Gene3D" id="1.20.58.70">
    <property type="match status" value="1"/>
</dbReference>
<evidence type="ECO:0000256" key="4">
    <source>
        <dbReference type="ARBA" id="ARBA00022692"/>
    </source>
</evidence>
<dbReference type="CDD" id="cd15844">
    <property type="entry name" value="SNARE_syntaxin5"/>
    <property type="match status" value="1"/>
</dbReference>
<dbReference type="GO" id="GO:0000139">
    <property type="term" value="C:Golgi membrane"/>
    <property type="evidence" value="ECO:0007669"/>
    <property type="project" value="TreeGrafter"/>
</dbReference>
<dbReference type="InterPro" id="IPR045242">
    <property type="entry name" value="Syntaxin"/>
</dbReference>
<keyword evidence="5 10" id="KW-1133">Transmembrane helix</keyword>
<evidence type="ECO:0000259" key="11">
    <source>
        <dbReference type="PROSITE" id="PS50192"/>
    </source>
</evidence>
<evidence type="ECO:0000256" key="5">
    <source>
        <dbReference type="ARBA" id="ARBA00022989"/>
    </source>
</evidence>
<dbReference type="InterPro" id="IPR010989">
    <property type="entry name" value="SNARE"/>
</dbReference>
<gene>
    <name evidence="12" type="ORF">BC936DRAFT_142779</name>
</gene>
<evidence type="ECO:0000256" key="2">
    <source>
        <dbReference type="ARBA" id="ARBA00009063"/>
    </source>
</evidence>
<reference evidence="12 13" key="1">
    <citation type="journal article" date="2018" name="New Phytol.">
        <title>Phylogenomics of Endogonaceae and evolution of mycorrhizas within Mucoromycota.</title>
        <authorList>
            <person name="Chang Y."/>
            <person name="Desiro A."/>
            <person name="Na H."/>
            <person name="Sandor L."/>
            <person name="Lipzen A."/>
            <person name="Clum A."/>
            <person name="Barry K."/>
            <person name="Grigoriev I.V."/>
            <person name="Martin F.M."/>
            <person name="Stajich J.E."/>
            <person name="Smith M.E."/>
            <person name="Bonito G."/>
            <person name="Spatafora J.W."/>
        </authorList>
    </citation>
    <scope>NUCLEOTIDE SEQUENCE [LARGE SCALE GENOMIC DNA]</scope>
    <source>
        <strain evidence="12 13">GMNB39</strain>
    </source>
</reference>
<dbReference type="Pfam" id="PF05739">
    <property type="entry name" value="SNARE"/>
    <property type="match status" value="1"/>
</dbReference>
<comment type="caution">
    <text evidence="12">The sequence shown here is derived from an EMBL/GenBank/DDBJ whole genome shotgun (WGS) entry which is preliminary data.</text>
</comment>
<keyword evidence="6 8" id="KW-0175">Coiled coil</keyword>
<dbReference type="InterPro" id="IPR021538">
    <property type="entry name" value="Syntaxin-5_N"/>
</dbReference>
<dbReference type="GO" id="GO:0006886">
    <property type="term" value="P:intracellular protein transport"/>
    <property type="evidence" value="ECO:0007669"/>
    <property type="project" value="TreeGrafter"/>
</dbReference>
<keyword evidence="4 10" id="KW-0812">Transmembrane</keyword>
<dbReference type="GO" id="GO:0006906">
    <property type="term" value="P:vesicle fusion"/>
    <property type="evidence" value="ECO:0007669"/>
    <property type="project" value="TreeGrafter"/>
</dbReference>
<evidence type="ECO:0000313" key="12">
    <source>
        <dbReference type="EMBL" id="RUP52043.1"/>
    </source>
</evidence>
<feature type="coiled-coil region" evidence="8">
    <location>
        <begin position="289"/>
        <end position="316"/>
    </location>
</feature>
<evidence type="ECO:0000313" key="13">
    <source>
        <dbReference type="Proteomes" id="UP000268093"/>
    </source>
</evidence>
<feature type="compositionally biased region" description="Basic and acidic residues" evidence="9">
    <location>
        <begin position="1"/>
        <end position="10"/>
    </location>
</feature>
<dbReference type="SUPFAM" id="SSF47661">
    <property type="entry name" value="t-snare proteins"/>
    <property type="match status" value="1"/>
</dbReference>
<sequence>MNSIKDRTQEFHSAVESIRSRSHQTALERRSLLATPPPGSKKHSALSSKSEFAQMAGQIGKEINIVAAKLEKLTKPYASQSSLVVYEFEILAQMFLHYPISHLLNPPGTHIYHQARHREAEQADRTATGLRADDQGSVETSVGALVQCRRVAPEQTCDHIHEFQGCVGDKDPASKDRREQFMFSTAEQSTRPTISTSSPTDYIPTAASELHHRPNSPLLNTDRRAVNSNLMSPASPTDDDSTLGLGIPMLTPGQQQAQMMVMQQEQYIESRSTAIESIESTIAELGNIFQQLAQMVAEQREQVQRIDQNTDDIEMNVTGAQKELQKYFNNISSNRWLMMKIFATIVFFALVMAAMS</sequence>
<feature type="region of interest" description="Disordered" evidence="9">
    <location>
        <begin position="1"/>
        <end position="49"/>
    </location>
</feature>
<organism evidence="12 13">
    <name type="scientific">Jimgerdemannia flammicorona</name>
    <dbReference type="NCBI Taxonomy" id="994334"/>
    <lineage>
        <taxon>Eukaryota</taxon>
        <taxon>Fungi</taxon>
        <taxon>Fungi incertae sedis</taxon>
        <taxon>Mucoromycota</taxon>
        <taxon>Mucoromycotina</taxon>
        <taxon>Endogonomycetes</taxon>
        <taxon>Endogonales</taxon>
        <taxon>Endogonaceae</taxon>
        <taxon>Jimgerdemannia</taxon>
    </lineage>
</organism>
<dbReference type="GO" id="GO:0000149">
    <property type="term" value="F:SNARE binding"/>
    <property type="evidence" value="ECO:0007669"/>
    <property type="project" value="TreeGrafter"/>
</dbReference>
<dbReference type="GO" id="GO:0006888">
    <property type="term" value="P:endoplasmic reticulum to Golgi vesicle-mediated transport"/>
    <property type="evidence" value="ECO:0007669"/>
    <property type="project" value="TreeGrafter"/>
</dbReference>
<keyword evidence="13" id="KW-1185">Reference proteome</keyword>
<dbReference type="InterPro" id="IPR000727">
    <property type="entry name" value="T_SNARE_dom"/>
</dbReference>
<dbReference type="PANTHER" id="PTHR19957:SF3">
    <property type="entry name" value="SYNTAXIN-5"/>
    <property type="match status" value="1"/>
</dbReference>
<evidence type="ECO:0000256" key="8">
    <source>
        <dbReference type="SAM" id="Coils"/>
    </source>
</evidence>
<comment type="subcellular location">
    <subcellularLocation>
        <location evidence="1">Membrane</location>
        <topology evidence="1">Single-pass type IV membrane protein</topology>
    </subcellularLocation>
</comment>
<dbReference type="Proteomes" id="UP000268093">
    <property type="component" value="Unassembled WGS sequence"/>
</dbReference>
<evidence type="ECO:0000256" key="1">
    <source>
        <dbReference type="ARBA" id="ARBA00004211"/>
    </source>
</evidence>
<dbReference type="GO" id="GO:0005484">
    <property type="term" value="F:SNAP receptor activity"/>
    <property type="evidence" value="ECO:0007669"/>
    <property type="project" value="TreeGrafter"/>
</dbReference>
<name>A0A433DMF9_9FUNG</name>
<evidence type="ECO:0000256" key="6">
    <source>
        <dbReference type="ARBA" id="ARBA00023054"/>
    </source>
</evidence>
<dbReference type="Pfam" id="PF11416">
    <property type="entry name" value="Syntaxin-5_N"/>
    <property type="match status" value="1"/>
</dbReference>
<evidence type="ECO:0000256" key="10">
    <source>
        <dbReference type="SAM" id="Phobius"/>
    </source>
</evidence>
<protein>
    <submittedName>
        <fullName evidence="12">t-SNARE</fullName>
    </submittedName>
</protein>
<keyword evidence="3" id="KW-0813">Transport</keyword>
<dbReference type="OrthoDB" id="421009at2759"/>
<comment type="similarity">
    <text evidence="2">Belongs to the syntaxin family.</text>
</comment>
<feature type="domain" description="T-SNARE coiled-coil homology" evidence="11">
    <location>
        <begin position="265"/>
        <end position="327"/>
    </location>
</feature>
<evidence type="ECO:0000256" key="7">
    <source>
        <dbReference type="ARBA" id="ARBA00023136"/>
    </source>
</evidence>
<dbReference type="EMBL" id="RBNI01000240">
    <property type="protein sequence ID" value="RUP52043.1"/>
    <property type="molecule type" value="Genomic_DNA"/>
</dbReference>
<dbReference type="PANTHER" id="PTHR19957">
    <property type="entry name" value="SYNTAXIN"/>
    <property type="match status" value="1"/>
</dbReference>